<keyword evidence="1" id="KW-0732">Signal</keyword>
<sequence>MLKKLATTAALAGASLAIMAPAASATTVHFGGVYPNFSAAKAACHDGINQGRWWGCSYRTPAPGPQTELWVQVG</sequence>
<feature type="chain" id="PRO_5012876289" description="Chitin-binding type-3 domain-containing protein" evidence="1">
    <location>
        <begin position="26"/>
        <end position="74"/>
    </location>
</feature>
<gene>
    <name evidence="2" type="ORF">CFN78_23115</name>
</gene>
<reference evidence="2 3" key="1">
    <citation type="submission" date="2017-07" db="EMBL/GenBank/DDBJ databases">
        <title>Amycolatopsis antarcticus sp. nov., isolated from the surface of an Antarcticus brown macroalga.</title>
        <authorList>
            <person name="Wang J."/>
            <person name="Leiva S."/>
            <person name="Huang J."/>
            <person name="Huang Y."/>
        </authorList>
    </citation>
    <scope>NUCLEOTIDE SEQUENCE [LARGE SCALE GENOMIC DNA]</scope>
    <source>
        <strain evidence="2 3">AU-G6</strain>
    </source>
</reference>
<keyword evidence="3" id="KW-1185">Reference proteome</keyword>
<dbReference type="AlphaFoldDB" id="A0A263CXD9"/>
<evidence type="ECO:0000313" key="3">
    <source>
        <dbReference type="Proteomes" id="UP000242444"/>
    </source>
</evidence>
<protein>
    <recommendedName>
        <fullName evidence="4">Chitin-binding type-3 domain-containing protein</fullName>
    </recommendedName>
</protein>
<comment type="caution">
    <text evidence="2">The sequence shown here is derived from an EMBL/GenBank/DDBJ whole genome shotgun (WGS) entry which is preliminary data.</text>
</comment>
<evidence type="ECO:0008006" key="4">
    <source>
        <dbReference type="Google" id="ProtNLM"/>
    </source>
</evidence>
<accession>A0A263CXD9</accession>
<evidence type="ECO:0000313" key="2">
    <source>
        <dbReference type="EMBL" id="OZM70814.1"/>
    </source>
</evidence>
<dbReference type="OrthoDB" id="3643458at2"/>
<dbReference type="EMBL" id="NKYE01000017">
    <property type="protein sequence ID" value="OZM70814.1"/>
    <property type="molecule type" value="Genomic_DNA"/>
</dbReference>
<organism evidence="2 3">
    <name type="scientific">Amycolatopsis antarctica</name>
    <dbReference type="NCBI Taxonomy" id="1854586"/>
    <lineage>
        <taxon>Bacteria</taxon>
        <taxon>Bacillati</taxon>
        <taxon>Actinomycetota</taxon>
        <taxon>Actinomycetes</taxon>
        <taxon>Pseudonocardiales</taxon>
        <taxon>Pseudonocardiaceae</taxon>
        <taxon>Amycolatopsis</taxon>
    </lineage>
</organism>
<proteinExistence type="predicted"/>
<dbReference type="RefSeq" id="WP_094864997.1">
    <property type="nucleotide sequence ID" value="NZ_NKYE01000017.1"/>
</dbReference>
<dbReference type="InParanoid" id="A0A263CXD9"/>
<name>A0A263CXD9_9PSEU</name>
<dbReference type="Proteomes" id="UP000242444">
    <property type="component" value="Unassembled WGS sequence"/>
</dbReference>
<evidence type="ECO:0000256" key="1">
    <source>
        <dbReference type="SAM" id="SignalP"/>
    </source>
</evidence>
<feature type="signal peptide" evidence="1">
    <location>
        <begin position="1"/>
        <end position="25"/>
    </location>
</feature>